<keyword evidence="4" id="KW-1185">Reference proteome</keyword>
<dbReference type="PANTHER" id="PTHR30203:SF25">
    <property type="entry name" value="OUTER MEMBRANE PROTEIN-RELATED"/>
    <property type="match status" value="1"/>
</dbReference>
<proteinExistence type="inferred from homology"/>
<evidence type="ECO:0000256" key="2">
    <source>
        <dbReference type="RuleBase" id="RU362097"/>
    </source>
</evidence>
<dbReference type="AlphaFoldDB" id="A0A2S0PER0"/>
<dbReference type="EMBL" id="CP028519">
    <property type="protein sequence ID" value="AVY95835.1"/>
    <property type="molecule type" value="Genomic_DNA"/>
</dbReference>
<dbReference type="Pfam" id="PF02321">
    <property type="entry name" value="OEP"/>
    <property type="match status" value="2"/>
</dbReference>
<dbReference type="Proteomes" id="UP000244173">
    <property type="component" value="Chromosome"/>
</dbReference>
<accession>A0A2S0PER0</accession>
<evidence type="ECO:0000313" key="3">
    <source>
        <dbReference type="EMBL" id="AVY95835.1"/>
    </source>
</evidence>
<gene>
    <name evidence="3" type="ORF">DAI18_18640</name>
</gene>
<dbReference type="InterPro" id="IPR003423">
    <property type="entry name" value="OMP_efflux"/>
</dbReference>
<comment type="similarity">
    <text evidence="1 2">Belongs to the outer membrane factor (OMF) (TC 1.B.17) family.</text>
</comment>
<dbReference type="KEGG" id="maer:DAI18_18640"/>
<dbReference type="NCBIfam" id="TIGR01845">
    <property type="entry name" value="outer_NodT"/>
    <property type="match status" value="1"/>
</dbReference>
<comment type="subcellular location">
    <subcellularLocation>
        <location evidence="2">Cell membrane</location>
        <topology evidence="2">Lipid-anchor</topology>
    </subcellularLocation>
</comment>
<reference evidence="3 4" key="1">
    <citation type="submission" date="2018-04" db="EMBL/GenBank/DDBJ databases">
        <title>Denitrifier Microvirgula.</title>
        <authorList>
            <person name="Anderson E."/>
            <person name="Jang J."/>
            <person name="Ishii S."/>
        </authorList>
    </citation>
    <scope>NUCLEOTIDE SEQUENCE [LARGE SCALE GENOMIC DNA]</scope>
    <source>
        <strain evidence="3 4">BE2.4</strain>
    </source>
</reference>
<keyword evidence="2" id="KW-0472">Membrane</keyword>
<dbReference type="Gene3D" id="1.20.1600.10">
    <property type="entry name" value="Outer membrane efflux proteins (OEP)"/>
    <property type="match status" value="1"/>
</dbReference>
<dbReference type="InterPro" id="IPR010131">
    <property type="entry name" value="MdtP/NodT-like"/>
</dbReference>
<protein>
    <submittedName>
        <fullName evidence="3">RND transporter</fullName>
    </submittedName>
</protein>
<dbReference type="Gene3D" id="2.20.200.10">
    <property type="entry name" value="Outer membrane efflux proteins (OEP)"/>
    <property type="match status" value="1"/>
</dbReference>
<dbReference type="SUPFAM" id="SSF56954">
    <property type="entry name" value="Outer membrane efflux proteins (OEP)"/>
    <property type="match status" value="1"/>
</dbReference>
<evidence type="ECO:0000256" key="1">
    <source>
        <dbReference type="ARBA" id="ARBA00007613"/>
    </source>
</evidence>
<keyword evidence="2" id="KW-0812">Transmembrane</keyword>
<dbReference type="STRING" id="1122240.GCA_000620105_02831"/>
<evidence type="ECO:0000313" key="4">
    <source>
        <dbReference type="Proteomes" id="UP000244173"/>
    </source>
</evidence>
<dbReference type="RefSeq" id="WP_107890209.1">
    <property type="nucleotide sequence ID" value="NZ_CP028519.1"/>
</dbReference>
<name>A0A2S0PER0_9NEIS</name>
<dbReference type="PANTHER" id="PTHR30203">
    <property type="entry name" value="OUTER MEMBRANE CATION EFFLUX PROTEIN"/>
    <property type="match status" value="1"/>
</dbReference>
<dbReference type="GO" id="GO:0015562">
    <property type="term" value="F:efflux transmembrane transporter activity"/>
    <property type="evidence" value="ECO:0007669"/>
    <property type="project" value="InterPro"/>
</dbReference>
<keyword evidence="2" id="KW-0449">Lipoprotein</keyword>
<organism evidence="3 4">
    <name type="scientific">Microvirgula aerodenitrificans</name>
    <dbReference type="NCBI Taxonomy" id="57480"/>
    <lineage>
        <taxon>Bacteria</taxon>
        <taxon>Pseudomonadati</taxon>
        <taxon>Pseudomonadota</taxon>
        <taxon>Betaproteobacteria</taxon>
        <taxon>Neisseriales</taxon>
        <taxon>Aquaspirillaceae</taxon>
        <taxon>Microvirgula</taxon>
    </lineage>
</organism>
<keyword evidence="2" id="KW-1134">Transmembrane beta strand</keyword>
<sequence>MTRKTLMMRTPNPIELALILALAGCAAGPDYHRPQTPAPDDWRAWRSGADALAVPVVESGLETDWWKPFGDPLLDRLVERARAASPDVRTAALRFAQSRVQRSTVAAQRGVQVDAVGSLDRQRQSEHAVSTRLIDVLSPARHDELVGVLSEPVTVYQAGFDASWEADLWGRVARQLEAADARIAGSRAELQQVTLSVTAEVVRNYVELRAAQQQLRLGRARVAAAGEALQLAQARVAGGLDDSGVAERRRAQLADAEAALPPWLAREAQAINQLTLLLGERPGALRTELADNGRGPGDWPRPDLALGVPSALLQRRPDIGAAEARLQAAVAEVGVAVADLYPRLTIGARFGLDSYQAGQFGDWGSREWSIGPSLTLPLFDQGRRRSTITLRKLEQQEAAVAYQQSVLGAWHDVDRALARYAAEQQRRVQLARTEAARRDELTLAQARQTGGMTDFLTVLDARSAQLQAQGARADSEAQLLLDLVAVYKSVGV</sequence>
<keyword evidence="2" id="KW-0564">Palmitate</keyword>
<dbReference type="GO" id="GO:0005886">
    <property type="term" value="C:plasma membrane"/>
    <property type="evidence" value="ECO:0007669"/>
    <property type="project" value="UniProtKB-SubCell"/>
</dbReference>
<dbReference type="OrthoDB" id="9770517at2"/>